<keyword evidence="1" id="KW-0812">Transmembrane</keyword>
<organism evidence="2 3">
    <name type="scientific">Winogradskyella poriferorum</name>
    <dbReference type="NCBI Taxonomy" id="307627"/>
    <lineage>
        <taxon>Bacteria</taxon>
        <taxon>Pseudomonadati</taxon>
        <taxon>Bacteroidota</taxon>
        <taxon>Flavobacteriia</taxon>
        <taxon>Flavobacteriales</taxon>
        <taxon>Flavobacteriaceae</taxon>
        <taxon>Winogradskyella</taxon>
    </lineage>
</organism>
<dbReference type="Proteomes" id="UP001356704">
    <property type="component" value="Unassembled WGS sequence"/>
</dbReference>
<keyword evidence="1" id="KW-0472">Membrane</keyword>
<dbReference type="Pfam" id="PF12669">
    <property type="entry name" value="FeoB_associated"/>
    <property type="match status" value="1"/>
</dbReference>
<keyword evidence="1" id="KW-1133">Transmembrane helix</keyword>
<dbReference type="EMBL" id="JAZHOU010000001">
    <property type="protein sequence ID" value="MEF3078351.1"/>
    <property type="molecule type" value="Genomic_DNA"/>
</dbReference>
<evidence type="ECO:0000313" key="3">
    <source>
        <dbReference type="Proteomes" id="UP001356704"/>
    </source>
</evidence>
<feature type="transmembrane region" description="Helical" evidence="1">
    <location>
        <begin position="6"/>
        <end position="26"/>
    </location>
</feature>
<name>A0ABU7W5B0_9FLAO</name>
<sequence>MNDIIQNILVFSALLVAVGFLVRKFIWKPKKASSKSCGSDGCGCS</sequence>
<protein>
    <submittedName>
        <fullName evidence="2">FeoB-associated Cys-rich membrane protein</fullName>
    </submittedName>
</protein>
<reference evidence="2 3" key="1">
    <citation type="submission" date="2024-02" db="EMBL/GenBank/DDBJ databases">
        <title>Winogradskyella poriferorum JCM 12885.</title>
        <authorList>
            <person name="Zhang D.-F."/>
            <person name="Fu Z.-Y."/>
        </authorList>
    </citation>
    <scope>NUCLEOTIDE SEQUENCE [LARGE SCALE GENOMIC DNA]</scope>
    <source>
        <strain evidence="2 3">JCM 12885</strain>
    </source>
</reference>
<keyword evidence="3" id="KW-1185">Reference proteome</keyword>
<evidence type="ECO:0000313" key="2">
    <source>
        <dbReference type="EMBL" id="MEF3078351.1"/>
    </source>
</evidence>
<dbReference type="RefSeq" id="WP_331809127.1">
    <property type="nucleotide sequence ID" value="NZ_JAZHOU010000001.1"/>
</dbReference>
<evidence type="ECO:0000256" key="1">
    <source>
        <dbReference type="SAM" id="Phobius"/>
    </source>
</evidence>
<proteinExistence type="predicted"/>
<comment type="caution">
    <text evidence="2">The sequence shown here is derived from an EMBL/GenBank/DDBJ whole genome shotgun (WGS) entry which is preliminary data.</text>
</comment>
<gene>
    <name evidence="2" type="ORF">V1468_04975</name>
</gene>
<accession>A0ABU7W5B0</accession>